<proteinExistence type="predicted"/>
<evidence type="ECO:0000313" key="1">
    <source>
        <dbReference type="EMBL" id="OKO96079.1"/>
    </source>
</evidence>
<sequence length="47" mass="5692">MKSFVEKERKKAEDMKGCVLSSSLRHDIRCKWKKAPHCFWEHLLCDR</sequence>
<dbReference type="EMBL" id="MQMG01000005">
    <property type="protein sequence ID" value="OKO96079.1"/>
    <property type="molecule type" value="Genomic_DNA"/>
</dbReference>
<comment type="caution">
    <text evidence="1">The sequence shown here is derived from an EMBL/GenBank/DDBJ whole genome shotgun (WGS) entry which is preliminary data.</text>
</comment>
<gene>
    <name evidence="1" type="ORF">BRO54_0709</name>
</gene>
<evidence type="ECO:0000313" key="2">
    <source>
        <dbReference type="Proteomes" id="UP000186030"/>
    </source>
</evidence>
<organism evidence="1 2">
    <name type="scientific">Geobacillus proteiniphilus</name>
    <dbReference type="NCBI Taxonomy" id="860353"/>
    <lineage>
        <taxon>Bacteria</taxon>
        <taxon>Bacillati</taxon>
        <taxon>Bacillota</taxon>
        <taxon>Bacilli</taxon>
        <taxon>Bacillales</taxon>
        <taxon>Anoxybacillaceae</taxon>
        <taxon>Geobacillus</taxon>
    </lineage>
</organism>
<protein>
    <submittedName>
        <fullName evidence="1">Uncharacterized protein</fullName>
    </submittedName>
</protein>
<reference evidence="2" key="2">
    <citation type="submission" date="2017-01" db="EMBL/GenBank/DDBJ databases">
        <title>Genome sequencing and annotation of Geobacillus sp. 1017, a Hydrocarbon-Oxidizing Thermophilic Bacterium Isolated from a Heavy Oil Reservoir (China).</title>
        <authorList>
            <person name="Kadnikov V.V."/>
            <person name="Mardanov A.V."/>
            <person name="Poltaraus A.B."/>
            <person name="Sokolova D.S."/>
            <person name="Semenova E.M."/>
            <person name="Ravin N.V."/>
            <person name="Tourova T.P."/>
            <person name="Nazina T.N."/>
        </authorList>
    </citation>
    <scope>NUCLEOTIDE SEQUENCE [LARGE SCALE GENOMIC DNA]</scope>
    <source>
        <strain evidence="2">1017</strain>
    </source>
</reference>
<reference evidence="1 2" key="1">
    <citation type="submission" date="2016-11" db="EMBL/GenBank/DDBJ databases">
        <authorList>
            <person name="Kadnikov V."/>
            <person name="Nazina T."/>
        </authorList>
    </citation>
    <scope>NUCLEOTIDE SEQUENCE [LARGE SCALE GENOMIC DNA]</scope>
    <source>
        <strain evidence="1 2">1017</strain>
    </source>
</reference>
<accession>A0A1Q5T763</accession>
<name>A0A1Q5T763_9BACL</name>
<dbReference type="Proteomes" id="UP000186030">
    <property type="component" value="Unassembled WGS sequence"/>
</dbReference>
<dbReference type="AlphaFoldDB" id="A0A1Q5T763"/>